<evidence type="ECO:0000313" key="8">
    <source>
        <dbReference type="EMBL" id="USQ95449.1"/>
    </source>
</evidence>
<dbReference type="GO" id="GO:0051213">
    <property type="term" value="F:dioxygenase activity"/>
    <property type="evidence" value="ECO:0007669"/>
    <property type="project" value="UniProtKB-KW"/>
</dbReference>
<gene>
    <name evidence="8" type="ORF">MZV50_23345</name>
</gene>
<dbReference type="Gene3D" id="2.102.10.10">
    <property type="entry name" value="Rieske [2Fe-2S] iron-sulphur domain"/>
    <property type="match status" value="1"/>
</dbReference>
<dbReference type="Gene3D" id="3.90.380.10">
    <property type="entry name" value="Naphthalene 1,2-dioxygenase Alpha Subunit, Chain A, domain 1"/>
    <property type="match status" value="1"/>
</dbReference>
<keyword evidence="3" id="KW-0560">Oxidoreductase</keyword>
<dbReference type="Pfam" id="PF19112">
    <property type="entry name" value="VanA_C"/>
    <property type="match status" value="1"/>
</dbReference>
<keyword evidence="4" id="KW-0408">Iron</keyword>
<dbReference type="SUPFAM" id="SSF50022">
    <property type="entry name" value="ISP domain"/>
    <property type="match status" value="1"/>
</dbReference>
<sequence length="355" mass="39469">MAFARNGWYCAAFSTEVDTNFLGRKILGEGVLITRDSAGGVRAIGDRCPHRFAPLHRGVREADTVECPYHGLRFDLDGRCVLNPHGQGRIPGAARVAAYPVEERQGVIWLWPGDPALADPAIIPDLLLVDRGERTPVNGHLTMPVDYRLVLDNLMDLSHAAYLHAGTLSPSRAKRESTYDDDETSVRVNTVMRDVPTPSSQQLYFPSPRGDYHSDIEWIFPGSLRQRLAMTETGAEADAGAVTRNVHLITPETETSTHYFWIHSRNRLMDDVSIDDRTRAILSNAFLTEDEPMMQACQENMGGAEFFSLRPIYLETDFAGTRCRRTMERIIAEEAETARRPAAPAEASSAQTTPA</sequence>
<feature type="region of interest" description="Disordered" evidence="6">
    <location>
        <begin position="334"/>
        <end position="355"/>
    </location>
</feature>
<feature type="domain" description="Rieske" evidence="7">
    <location>
        <begin position="8"/>
        <end position="110"/>
    </location>
</feature>
<dbReference type="InterPro" id="IPR017941">
    <property type="entry name" value="Rieske_2Fe-2S"/>
</dbReference>
<dbReference type="EMBL" id="CP096040">
    <property type="protein sequence ID" value="USQ95449.1"/>
    <property type="molecule type" value="Genomic_DNA"/>
</dbReference>
<dbReference type="InterPro" id="IPR050584">
    <property type="entry name" value="Cholesterol_7-desaturase"/>
</dbReference>
<keyword evidence="2" id="KW-0479">Metal-binding</keyword>
<dbReference type="InterPro" id="IPR044043">
    <property type="entry name" value="VanA_C_cat"/>
</dbReference>
<dbReference type="Pfam" id="PF00355">
    <property type="entry name" value="Rieske"/>
    <property type="match status" value="1"/>
</dbReference>
<dbReference type="SUPFAM" id="SSF55961">
    <property type="entry name" value="Bet v1-like"/>
    <property type="match status" value="1"/>
</dbReference>
<dbReference type="PANTHER" id="PTHR21266">
    <property type="entry name" value="IRON-SULFUR DOMAIN CONTAINING PROTEIN"/>
    <property type="match status" value="1"/>
</dbReference>
<evidence type="ECO:0000313" key="9">
    <source>
        <dbReference type="Proteomes" id="UP001057520"/>
    </source>
</evidence>
<evidence type="ECO:0000256" key="2">
    <source>
        <dbReference type="ARBA" id="ARBA00022723"/>
    </source>
</evidence>
<proteinExistence type="predicted"/>
<dbReference type="PANTHER" id="PTHR21266:SF60">
    <property type="entry name" value="3-KETOSTEROID-9-ALPHA-MONOOXYGENASE, OXYGENASE COMPONENT"/>
    <property type="match status" value="1"/>
</dbReference>
<evidence type="ECO:0000256" key="4">
    <source>
        <dbReference type="ARBA" id="ARBA00023004"/>
    </source>
</evidence>
<keyword evidence="5" id="KW-0411">Iron-sulfur</keyword>
<dbReference type="Proteomes" id="UP001057520">
    <property type="component" value="Chromosome"/>
</dbReference>
<keyword evidence="1" id="KW-0001">2Fe-2S</keyword>
<reference evidence="8 9" key="1">
    <citation type="submission" date="2022-04" db="EMBL/GenBank/DDBJ databases">
        <title>Genome sequence of soybean root-associated Caulobacter segnis RL271.</title>
        <authorList>
            <person name="Longley R."/>
            <person name="Bonito G."/>
            <person name="Trigodet F."/>
            <person name="Crosson S."/>
            <person name="Fiebig A."/>
        </authorList>
    </citation>
    <scope>NUCLEOTIDE SEQUENCE [LARGE SCALE GENOMIC DNA]</scope>
    <source>
        <strain evidence="8 9">RL271</strain>
    </source>
</reference>
<name>A0ABY4ZS47_9CAUL</name>
<keyword evidence="8" id="KW-0223">Dioxygenase</keyword>
<evidence type="ECO:0000256" key="3">
    <source>
        <dbReference type="ARBA" id="ARBA00023002"/>
    </source>
</evidence>
<evidence type="ECO:0000259" key="7">
    <source>
        <dbReference type="PROSITE" id="PS51296"/>
    </source>
</evidence>
<dbReference type="PROSITE" id="PS51296">
    <property type="entry name" value="RIESKE"/>
    <property type="match status" value="1"/>
</dbReference>
<evidence type="ECO:0000256" key="1">
    <source>
        <dbReference type="ARBA" id="ARBA00022714"/>
    </source>
</evidence>
<protein>
    <submittedName>
        <fullName evidence="8">Aromatic ring-hydroxylating dioxygenase subunit alpha</fullName>
    </submittedName>
</protein>
<accession>A0ABY4ZS47</accession>
<dbReference type="InterPro" id="IPR036922">
    <property type="entry name" value="Rieske_2Fe-2S_sf"/>
</dbReference>
<dbReference type="CDD" id="cd08878">
    <property type="entry name" value="RHO_alpha_C_DMO-like"/>
    <property type="match status" value="1"/>
</dbReference>
<keyword evidence="9" id="KW-1185">Reference proteome</keyword>
<feature type="compositionally biased region" description="Low complexity" evidence="6">
    <location>
        <begin position="340"/>
        <end position="355"/>
    </location>
</feature>
<evidence type="ECO:0000256" key="6">
    <source>
        <dbReference type="SAM" id="MobiDB-lite"/>
    </source>
</evidence>
<evidence type="ECO:0000256" key="5">
    <source>
        <dbReference type="ARBA" id="ARBA00023014"/>
    </source>
</evidence>
<organism evidence="8 9">
    <name type="scientific">Caulobacter segnis</name>
    <dbReference type="NCBI Taxonomy" id="88688"/>
    <lineage>
        <taxon>Bacteria</taxon>
        <taxon>Pseudomonadati</taxon>
        <taxon>Pseudomonadota</taxon>
        <taxon>Alphaproteobacteria</taxon>
        <taxon>Caulobacterales</taxon>
        <taxon>Caulobacteraceae</taxon>
        <taxon>Caulobacter</taxon>
    </lineage>
</organism>